<reference evidence="7 8" key="1">
    <citation type="submission" date="2018-12" db="EMBL/GenBank/DDBJ databases">
        <authorList>
            <consortium name="Pathogen Informatics"/>
        </authorList>
    </citation>
    <scope>NUCLEOTIDE SEQUENCE [LARGE SCALE GENOMIC DNA]</scope>
    <source>
        <strain evidence="7 8">NCTC8284</strain>
    </source>
</reference>
<evidence type="ECO:0000313" key="7">
    <source>
        <dbReference type="EMBL" id="VEH66882.1"/>
    </source>
</evidence>
<protein>
    <submittedName>
        <fullName evidence="7">Outer membrane lipoprotein PlpD</fullName>
    </submittedName>
</protein>
<gene>
    <name evidence="7" type="primary">plpD_3</name>
    <name evidence="7" type="ORF">NCTC8284_02064</name>
</gene>
<dbReference type="PANTHER" id="PTHR30329">
    <property type="entry name" value="STATOR ELEMENT OF FLAGELLAR MOTOR COMPLEX"/>
    <property type="match status" value="1"/>
</dbReference>
<dbReference type="PANTHER" id="PTHR30329:SF21">
    <property type="entry name" value="LIPOPROTEIN YIAD-RELATED"/>
    <property type="match status" value="1"/>
</dbReference>
<dbReference type="CDD" id="cd07185">
    <property type="entry name" value="OmpA_C-like"/>
    <property type="match status" value="1"/>
</dbReference>
<dbReference type="Proteomes" id="UP000278733">
    <property type="component" value="Chromosome"/>
</dbReference>
<keyword evidence="7" id="KW-0449">Lipoprotein</keyword>
<dbReference type="SUPFAM" id="SSF103088">
    <property type="entry name" value="OmpA-like"/>
    <property type="match status" value="1"/>
</dbReference>
<accession>A0A448MNY9</accession>
<comment type="subcellular location">
    <subcellularLocation>
        <location evidence="1">Cell outer membrane</location>
    </subcellularLocation>
</comment>
<dbReference type="InterPro" id="IPR050330">
    <property type="entry name" value="Bact_OuterMem_StrucFunc"/>
</dbReference>
<sequence length="133" mass="14626">MLTPRGKEVVDNVAAQLKSADAKEIKVAGYTDRLGSDAYNMDLSQRRANRVKARLIEDGITAQITAIGYGKNPQVKACEGFRHASQEEKDCLRPNRRVEISSSGALRKLHQEASHMNGGTQGPAPLYKNNNFD</sequence>
<evidence type="ECO:0000256" key="1">
    <source>
        <dbReference type="ARBA" id="ARBA00004442"/>
    </source>
</evidence>
<evidence type="ECO:0000259" key="6">
    <source>
        <dbReference type="PROSITE" id="PS51123"/>
    </source>
</evidence>
<dbReference type="Pfam" id="PF00691">
    <property type="entry name" value="OmpA"/>
    <property type="match status" value="1"/>
</dbReference>
<feature type="region of interest" description="Disordered" evidence="5">
    <location>
        <begin position="102"/>
        <end position="133"/>
    </location>
</feature>
<keyword evidence="2 4" id="KW-0472">Membrane</keyword>
<proteinExistence type="predicted"/>
<dbReference type="EMBL" id="LR134405">
    <property type="protein sequence ID" value="VEH66882.1"/>
    <property type="molecule type" value="Genomic_DNA"/>
</dbReference>
<organism evidence="7 8">
    <name type="scientific">Rodentibacter pneumotropicus</name>
    <dbReference type="NCBI Taxonomy" id="758"/>
    <lineage>
        <taxon>Bacteria</taxon>
        <taxon>Pseudomonadati</taxon>
        <taxon>Pseudomonadota</taxon>
        <taxon>Gammaproteobacteria</taxon>
        <taxon>Pasteurellales</taxon>
        <taxon>Pasteurellaceae</taxon>
        <taxon>Rodentibacter</taxon>
    </lineage>
</organism>
<keyword evidence="3" id="KW-0998">Cell outer membrane</keyword>
<dbReference type="PROSITE" id="PS51123">
    <property type="entry name" value="OMPA_2"/>
    <property type="match status" value="1"/>
</dbReference>
<evidence type="ECO:0000313" key="8">
    <source>
        <dbReference type="Proteomes" id="UP000278733"/>
    </source>
</evidence>
<dbReference type="InterPro" id="IPR036737">
    <property type="entry name" value="OmpA-like_sf"/>
</dbReference>
<dbReference type="AlphaFoldDB" id="A0A448MNY9"/>
<name>A0A448MNY9_9PAST</name>
<dbReference type="InterPro" id="IPR006664">
    <property type="entry name" value="OMP_bac"/>
</dbReference>
<evidence type="ECO:0000256" key="2">
    <source>
        <dbReference type="ARBA" id="ARBA00023136"/>
    </source>
</evidence>
<evidence type="ECO:0000256" key="4">
    <source>
        <dbReference type="PROSITE-ProRule" id="PRU00473"/>
    </source>
</evidence>
<dbReference type="Gene3D" id="3.30.1330.60">
    <property type="entry name" value="OmpA-like domain"/>
    <property type="match status" value="1"/>
</dbReference>
<feature type="domain" description="OmpA-like" evidence="6">
    <location>
        <begin position="1"/>
        <end position="106"/>
    </location>
</feature>
<evidence type="ECO:0000256" key="5">
    <source>
        <dbReference type="SAM" id="MobiDB-lite"/>
    </source>
</evidence>
<dbReference type="KEGG" id="rpne:NCTC8284_02064"/>
<dbReference type="PRINTS" id="PR01021">
    <property type="entry name" value="OMPADOMAIN"/>
</dbReference>
<dbReference type="InterPro" id="IPR006665">
    <property type="entry name" value="OmpA-like"/>
</dbReference>
<evidence type="ECO:0000256" key="3">
    <source>
        <dbReference type="ARBA" id="ARBA00023237"/>
    </source>
</evidence>
<dbReference type="GO" id="GO:0009279">
    <property type="term" value="C:cell outer membrane"/>
    <property type="evidence" value="ECO:0007669"/>
    <property type="project" value="UniProtKB-SubCell"/>
</dbReference>